<dbReference type="InterPro" id="IPR051741">
    <property type="entry name" value="PAR6_homolog"/>
</dbReference>
<dbReference type="OrthoDB" id="5868434at2759"/>
<feature type="non-terminal residue" evidence="3">
    <location>
        <position position="152"/>
    </location>
</feature>
<dbReference type="FunFam" id="3.10.20.90:FF:000031">
    <property type="entry name" value="Partitioning defective 6 homolog alpha"/>
    <property type="match status" value="1"/>
</dbReference>
<accession>A0A7R9AEI6</accession>
<feature type="domain" description="PB1" evidence="2">
    <location>
        <begin position="15"/>
        <end position="96"/>
    </location>
</feature>
<evidence type="ECO:0000256" key="1">
    <source>
        <dbReference type="SAM" id="MobiDB-lite"/>
    </source>
</evidence>
<evidence type="ECO:0000313" key="4">
    <source>
        <dbReference type="Proteomes" id="UP000677054"/>
    </source>
</evidence>
<dbReference type="InterPro" id="IPR000270">
    <property type="entry name" value="PB1_dom"/>
</dbReference>
<feature type="compositionally biased region" description="Polar residues" evidence="1">
    <location>
        <begin position="141"/>
        <end position="152"/>
    </location>
</feature>
<dbReference type="SMART" id="SM00666">
    <property type="entry name" value="PB1"/>
    <property type="match status" value="1"/>
</dbReference>
<sequence length="152" mass="17197">MHQSKTSLSRANPNIIEVKSKFETEFRRFSFDRHKFPKFEDFHCFIESRHLLSDVPFTLSYTDPKDGDLLPINNDDNYAKAIENARPLLRVIVQRKGDSSEELNGLVSPVTDMMVANSSNLIITVRPANQQGQPAPRRGSFSRTSQLSSGSL</sequence>
<dbReference type="SUPFAM" id="SSF54277">
    <property type="entry name" value="CAD &amp; PB1 domains"/>
    <property type="match status" value="1"/>
</dbReference>
<dbReference type="InterPro" id="IPR053793">
    <property type="entry name" value="PB1-like"/>
</dbReference>
<organism evidence="3">
    <name type="scientific">Darwinula stevensoni</name>
    <dbReference type="NCBI Taxonomy" id="69355"/>
    <lineage>
        <taxon>Eukaryota</taxon>
        <taxon>Metazoa</taxon>
        <taxon>Ecdysozoa</taxon>
        <taxon>Arthropoda</taxon>
        <taxon>Crustacea</taxon>
        <taxon>Oligostraca</taxon>
        <taxon>Ostracoda</taxon>
        <taxon>Podocopa</taxon>
        <taxon>Podocopida</taxon>
        <taxon>Darwinulocopina</taxon>
        <taxon>Darwinuloidea</taxon>
        <taxon>Darwinulidae</taxon>
        <taxon>Darwinula</taxon>
    </lineage>
</organism>
<dbReference type="AlphaFoldDB" id="A0A7R9AEI6"/>
<evidence type="ECO:0000313" key="3">
    <source>
        <dbReference type="EMBL" id="CAD7252754.1"/>
    </source>
</evidence>
<protein>
    <recommendedName>
        <fullName evidence="2">PB1 domain-containing protein</fullName>
    </recommendedName>
</protein>
<dbReference type="Pfam" id="PF00564">
    <property type="entry name" value="PB1"/>
    <property type="match status" value="1"/>
</dbReference>
<evidence type="ECO:0000259" key="2">
    <source>
        <dbReference type="PROSITE" id="PS51745"/>
    </source>
</evidence>
<dbReference type="PANTHER" id="PTHR14102:SF11">
    <property type="entry name" value="LD29223P"/>
    <property type="match status" value="1"/>
</dbReference>
<dbReference type="GO" id="GO:0007098">
    <property type="term" value="P:centrosome cycle"/>
    <property type="evidence" value="ECO:0007669"/>
    <property type="project" value="TreeGrafter"/>
</dbReference>
<reference evidence="3" key="1">
    <citation type="submission" date="2020-11" db="EMBL/GenBank/DDBJ databases">
        <authorList>
            <person name="Tran Van P."/>
        </authorList>
    </citation>
    <scope>NUCLEOTIDE SEQUENCE</scope>
</reference>
<keyword evidence="4" id="KW-1185">Reference proteome</keyword>
<gene>
    <name evidence="3" type="ORF">DSTB1V02_LOCUS12509</name>
</gene>
<feature type="region of interest" description="Disordered" evidence="1">
    <location>
        <begin position="127"/>
        <end position="152"/>
    </location>
</feature>
<dbReference type="Gene3D" id="3.10.20.90">
    <property type="entry name" value="Phosphatidylinositol 3-kinase Catalytic Subunit, Chain A, domain 1"/>
    <property type="match status" value="1"/>
</dbReference>
<dbReference type="EMBL" id="CAJPEV010004806">
    <property type="protein sequence ID" value="CAG0902334.1"/>
    <property type="molecule type" value="Genomic_DNA"/>
</dbReference>
<dbReference type="PANTHER" id="PTHR14102">
    <property type="entry name" value="PAR-6-RELATED"/>
    <property type="match status" value="1"/>
</dbReference>
<proteinExistence type="predicted"/>
<dbReference type="PROSITE" id="PS51745">
    <property type="entry name" value="PB1"/>
    <property type="match status" value="1"/>
</dbReference>
<dbReference type="Proteomes" id="UP000677054">
    <property type="component" value="Unassembled WGS sequence"/>
</dbReference>
<name>A0A7R9AEI6_9CRUS</name>
<dbReference type="EMBL" id="LR904323">
    <property type="protein sequence ID" value="CAD7252754.1"/>
    <property type="molecule type" value="Genomic_DNA"/>
</dbReference>